<gene>
    <name evidence="2" type="ORF">ABT276_28790</name>
</gene>
<comment type="caution">
    <text evidence="2">The sequence shown here is derived from an EMBL/GenBank/DDBJ whole genome shotgun (WGS) entry which is preliminary data.</text>
</comment>
<reference evidence="2 3" key="1">
    <citation type="submission" date="2024-06" db="EMBL/GenBank/DDBJ databases">
        <title>The Natural Products Discovery Center: Release of the First 8490 Sequenced Strains for Exploring Actinobacteria Biosynthetic Diversity.</title>
        <authorList>
            <person name="Kalkreuter E."/>
            <person name="Kautsar S.A."/>
            <person name="Yang D."/>
            <person name="Bader C.D."/>
            <person name="Teijaro C.N."/>
            <person name="Fluegel L."/>
            <person name="Davis C.M."/>
            <person name="Simpson J.R."/>
            <person name="Lauterbach L."/>
            <person name="Steele A.D."/>
            <person name="Gui C."/>
            <person name="Meng S."/>
            <person name="Li G."/>
            <person name="Viehrig K."/>
            <person name="Ye F."/>
            <person name="Su P."/>
            <person name="Kiefer A.F."/>
            <person name="Nichols A."/>
            <person name="Cepeda A.J."/>
            <person name="Yan W."/>
            <person name="Fan B."/>
            <person name="Jiang Y."/>
            <person name="Adhikari A."/>
            <person name="Zheng C.-J."/>
            <person name="Schuster L."/>
            <person name="Cowan T.M."/>
            <person name="Smanski M.J."/>
            <person name="Chevrette M.G."/>
            <person name="De Carvalho L.P.S."/>
            <person name="Shen B."/>
        </authorList>
    </citation>
    <scope>NUCLEOTIDE SEQUENCE [LARGE SCALE GENOMIC DNA]</scope>
    <source>
        <strain evidence="2 3">NPDC000837</strain>
    </source>
</reference>
<sequence>MRQALVVPAARSTAGLPGRLREPAGVEVPPQADRRLLAAGRLLAHPVGAAMVLSLTALIRAYAFTGPHRRASW</sequence>
<evidence type="ECO:0000256" key="1">
    <source>
        <dbReference type="SAM" id="Phobius"/>
    </source>
</evidence>
<organism evidence="2 3">
    <name type="scientific">Streptomyces xantholiticus</name>
    <dbReference type="NCBI Taxonomy" id="68285"/>
    <lineage>
        <taxon>Bacteria</taxon>
        <taxon>Bacillati</taxon>
        <taxon>Actinomycetota</taxon>
        <taxon>Actinomycetes</taxon>
        <taxon>Kitasatosporales</taxon>
        <taxon>Streptomycetaceae</taxon>
        <taxon>Streptomyces</taxon>
    </lineage>
</organism>
<evidence type="ECO:0000313" key="3">
    <source>
        <dbReference type="Proteomes" id="UP001445472"/>
    </source>
</evidence>
<protein>
    <submittedName>
        <fullName evidence="2">Uncharacterized protein</fullName>
    </submittedName>
</protein>
<keyword evidence="1" id="KW-0812">Transmembrane</keyword>
<dbReference type="Proteomes" id="UP001445472">
    <property type="component" value="Unassembled WGS sequence"/>
</dbReference>
<keyword evidence="1" id="KW-1133">Transmembrane helix</keyword>
<feature type="transmembrane region" description="Helical" evidence="1">
    <location>
        <begin position="43"/>
        <end position="63"/>
    </location>
</feature>
<dbReference type="EMBL" id="JBEPBX010000035">
    <property type="protein sequence ID" value="MER6617276.1"/>
    <property type="molecule type" value="Genomic_DNA"/>
</dbReference>
<proteinExistence type="predicted"/>
<keyword evidence="1" id="KW-0472">Membrane</keyword>
<keyword evidence="3" id="KW-1185">Reference proteome</keyword>
<evidence type="ECO:0000313" key="2">
    <source>
        <dbReference type="EMBL" id="MER6617276.1"/>
    </source>
</evidence>
<name>A0ABV1V427_9ACTN</name>
<accession>A0ABV1V427</accession>
<dbReference type="RefSeq" id="WP_351978400.1">
    <property type="nucleotide sequence ID" value="NZ_JBEPBX010000035.1"/>
</dbReference>